<dbReference type="Proteomes" id="UP000236893">
    <property type="component" value="Unassembled WGS sequence"/>
</dbReference>
<evidence type="ECO:0000313" key="2">
    <source>
        <dbReference type="Proteomes" id="UP000236893"/>
    </source>
</evidence>
<accession>A0A2S4ZY86</accession>
<organism evidence="1 2">
    <name type="scientific">Solitalea longa</name>
    <dbReference type="NCBI Taxonomy" id="2079460"/>
    <lineage>
        <taxon>Bacteria</taxon>
        <taxon>Pseudomonadati</taxon>
        <taxon>Bacteroidota</taxon>
        <taxon>Sphingobacteriia</taxon>
        <taxon>Sphingobacteriales</taxon>
        <taxon>Sphingobacteriaceae</taxon>
        <taxon>Solitalea</taxon>
    </lineage>
</organism>
<gene>
    <name evidence="1" type="ORF">C3K47_17275</name>
</gene>
<dbReference type="AlphaFoldDB" id="A0A2S4ZY86"/>
<keyword evidence="2" id="KW-1185">Reference proteome</keyword>
<sequence>MEAPGVITIFNGNLGEQRGYFFIADYHFSCKIKAASIKKAAFSGAAPINQLINETSVFQLLFT</sequence>
<comment type="caution">
    <text evidence="1">The sequence shown here is derived from an EMBL/GenBank/DDBJ whole genome shotgun (WGS) entry which is preliminary data.</text>
</comment>
<proteinExistence type="predicted"/>
<reference evidence="1 2" key="1">
    <citation type="submission" date="2018-01" db="EMBL/GenBank/DDBJ databases">
        <authorList>
            <person name="Gaut B.S."/>
            <person name="Morton B.R."/>
            <person name="Clegg M.T."/>
            <person name="Duvall M.R."/>
        </authorList>
    </citation>
    <scope>NUCLEOTIDE SEQUENCE [LARGE SCALE GENOMIC DNA]</scope>
    <source>
        <strain evidence="1 2">HR-AV</strain>
    </source>
</reference>
<name>A0A2S4ZY86_9SPHI</name>
<protein>
    <submittedName>
        <fullName evidence="1">Uncharacterized protein</fullName>
    </submittedName>
</protein>
<dbReference type="EMBL" id="PQVF01000015">
    <property type="protein sequence ID" value="POY35009.1"/>
    <property type="molecule type" value="Genomic_DNA"/>
</dbReference>
<evidence type="ECO:0000313" key="1">
    <source>
        <dbReference type="EMBL" id="POY35009.1"/>
    </source>
</evidence>